<keyword evidence="1" id="KW-0732">Signal</keyword>
<gene>
    <name evidence="2" type="ORF">BRAFLDRAFT_88038</name>
</gene>
<protein>
    <submittedName>
        <fullName evidence="2">Uncharacterized protein</fullName>
    </submittedName>
</protein>
<proteinExistence type="predicted"/>
<reference evidence="2" key="1">
    <citation type="journal article" date="2008" name="Nature">
        <title>The amphioxus genome and the evolution of the chordate karyotype.</title>
        <authorList>
            <consortium name="US DOE Joint Genome Institute (JGI-PGF)"/>
            <person name="Putnam N.H."/>
            <person name="Butts T."/>
            <person name="Ferrier D.E.K."/>
            <person name="Furlong R.F."/>
            <person name="Hellsten U."/>
            <person name="Kawashima T."/>
            <person name="Robinson-Rechavi M."/>
            <person name="Shoguchi E."/>
            <person name="Terry A."/>
            <person name="Yu J.-K."/>
            <person name="Benito-Gutierrez E.L."/>
            <person name="Dubchak I."/>
            <person name="Garcia-Fernandez J."/>
            <person name="Gibson-Brown J.J."/>
            <person name="Grigoriev I.V."/>
            <person name="Horton A.C."/>
            <person name="de Jong P.J."/>
            <person name="Jurka J."/>
            <person name="Kapitonov V.V."/>
            <person name="Kohara Y."/>
            <person name="Kuroki Y."/>
            <person name="Lindquist E."/>
            <person name="Lucas S."/>
            <person name="Osoegawa K."/>
            <person name="Pennacchio L.A."/>
            <person name="Salamov A.A."/>
            <person name="Satou Y."/>
            <person name="Sauka-Spengler T."/>
            <person name="Schmutz J."/>
            <person name="Shin-I T."/>
            <person name="Toyoda A."/>
            <person name="Bronner-Fraser M."/>
            <person name="Fujiyama A."/>
            <person name="Holland L.Z."/>
            <person name="Holland P.W.H."/>
            <person name="Satoh N."/>
            <person name="Rokhsar D.S."/>
        </authorList>
    </citation>
    <scope>NUCLEOTIDE SEQUENCE [LARGE SCALE GENOMIC DNA]</scope>
    <source>
        <strain evidence="2">S238N-H82</strain>
        <tissue evidence="2">Testes</tissue>
    </source>
</reference>
<dbReference type="EMBL" id="GG666500">
    <property type="protein sequence ID" value="EEN62137.1"/>
    <property type="molecule type" value="Genomic_DNA"/>
</dbReference>
<dbReference type="AlphaFoldDB" id="C3YCA5"/>
<feature type="signal peptide" evidence="1">
    <location>
        <begin position="1"/>
        <end position="22"/>
    </location>
</feature>
<accession>C3YCA5</accession>
<name>C3YCA5_BRAFL</name>
<evidence type="ECO:0000256" key="1">
    <source>
        <dbReference type="SAM" id="SignalP"/>
    </source>
</evidence>
<organism>
    <name type="scientific">Branchiostoma floridae</name>
    <name type="common">Florida lancelet</name>
    <name type="synonym">Amphioxus</name>
    <dbReference type="NCBI Taxonomy" id="7739"/>
    <lineage>
        <taxon>Eukaryota</taxon>
        <taxon>Metazoa</taxon>
        <taxon>Chordata</taxon>
        <taxon>Cephalochordata</taxon>
        <taxon>Leptocardii</taxon>
        <taxon>Amphioxiformes</taxon>
        <taxon>Branchiostomatidae</taxon>
        <taxon>Branchiostoma</taxon>
    </lineage>
</organism>
<dbReference type="InParanoid" id="C3YCA5"/>
<evidence type="ECO:0000313" key="2">
    <source>
        <dbReference type="EMBL" id="EEN62137.1"/>
    </source>
</evidence>
<feature type="chain" id="PRO_5002935057" evidence="1">
    <location>
        <begin position="23"/>
        <end position="362"/>
    </location>
</feature>
<sequence length="362" mass="39960">MPVLLVMLCILFLSLFVCFVYAKRRPNNHGTEAISSDHTRAVPNVSLPGMVRSGSLPDLRRTHREVPVDAVSRRSLPADLHSIEPTYSEIPDHVAAAQRPLPETPHTYWQIQDHLASAQRPLPPIPCTYDEIPDDFVDQIRRHSLPAISQTDEVVNNTSCMSESAALHSSESTYCYISDDDDDNDNIIDNDKDNDDDIDGPILPYAAVAKPLLIEATKVGENSQTYTQNSAPVCQSDRSREVGENLQTYTQNSAPACQSYRSREVGENLQTYTQNSAPACQSDRSTEGRHVVAYGLERKTHPVTFYEDCHCAQAERANVASRIIFEDDAAAQAARAQPRVNHVLSPRNARAATHDAAALAAT</sequence>